<dbReference type="InterPro" id="IPR016142">
    <property type="entry name" value="Citrate_synth-like_lrg_a-sub"/>
</dbReference>
<keyword evidence="4 5" id="KW-0808">Transferase</keyword>
<dbReference type="RefSeq" id="WP_199383906.1">
    <property type="nucleotide sequence ID" value="NZ_JAEMHM010000007.1"/>
</dbReference>
<evidence type="ECO:0000256" key="2">
    <source>
        <dbReference type="ARBA" id="ARBA00010566"/>
    </source>
</evidence>
<dbReference type="InterPro" id="IPR019810">
    <property type="entry name" value="Citrate_synthase_AS"/>
</dbReference>
<reference evidence="6" key="1">
    <citation type="submission" date="2020-12" db="EMBL/GenBank/DDBJ databases">
        <title>Geomonas sp. Red875, isolated from river sediment.</title>
        <authorList>
            <person name="Xu Z."/>
            <person name="Zhang Z."/>
            <person name="Masuda Y."/>
            <person name="Itoh H."/>
            <person name="Senoo K."/>
        </authorList>
    </citation>
    <scope>NUCLEOTIDE SEQUENCE</scope>
    <source>
        <strain evidence="6">Red875</strain>
    </source>
</reference>
<protein>
    <recommendedName>
        <fullName evidence="3">citrate synthase (unknown stereospecificity)</fullName>
        <ecNumber evidence="3">2.3.3.16</ecNumber>
    </recommendedName>
</protein>
<proteinExistence type="inferred from homology"/>
<dbReference type="EC" id="2.3.3.16" evidence="3"/>
<dbReference type="Proteomes" id="UP000636888">
    <property type="component" value="Unassembled WGS sequence"/>
</dbReference>
<dbReference type="SUPFAM" id="SSF48256">
    <property type="entry name" value="Citrate synthase"/>
    <property type="match status" value="1"/>
</dbReference>
<dbReference type="FunFam" id="1.10.230.10:FF:000001">
    <property type="entry name" value="Citrate synthase"/>
    <property type="match status" value="1"/>
</dbReference>
<organism evidence="6 7">
    <name type="scientific">Geomesophilobacter sediminis</name>
    <dbReference type="NCBI Taxonomy" id="2798584"/>
    <lineage>
        <taxon>Bacteria</taxon>
        <taxon>Pseudomonadati</taxon>
        <taxon>Thermodesulfobacteriota</taxon>
        <taxon>Desulfuromonadia</taxon>
        <taxon>Geobacterales</taxon>
        <taxon>Geobacteraceae</taxon>
        <taxon>Geomesophilobacter</taxon>
    </lineage>
</organism>
<dbReference type="InterPro" id="IPR016143">
    <property type="entry name" value="Citrate_synth-like_sm_a-sub"/>
</dbReference>
<evidence type="ECO:0000313" key="6">
    <source>
        <dbReference type="EMBL" id="MBJ6725014.1"/>
    </source>
</evidence>
<dbReference type="GO" id="GO:0005975">
    <property type="term" value="P:carbohydrate metabolic process"/>
    <property type="evidence" value="ECO:0007669"/>
    <property type="project" value="TreeGrafter"/>
</dbReference>
<evidence type="ECO:0000256" key="4">
    <source>
        <dbReference type="ARBA" id="ARBA00022679"/>
    </source>
</evidence>
<evidence type="ECO:0000256" key="1">
    <source>
        <dbReference type="ARBA" id="ARBA00004751"/>
    </source>
</evidence>
<dbReference type="PRINTS" id="PR00143">
    <property type="entry name" value="CITRTSNTHASE"/>
</dbReference>
<dbReference type="Gene3D" id="1.10.230.10">
    <property type="entry name" value="Cytochrome P450-Terp, domain 2"/>
    <property type="match status" value="1"/>
</dbReference>
<sequence>MTQLKEKLAEKIQAHRPRTAKLTKEYGNVVIDKVDIGQCIGGARDIRCLVTDISYLDPQEGIRFRGKTIPETFAALPKAPGSDYPTVESFWYFLLTGEVPTQAQVDAVVAEFKTRQQVPEYVFTAIRALPRDSHPMVMLSVGILALQKDSKFAAFYNSGKFNKMVAWETVYEDASDIVARIPVIAAFIYNLKYRGDKQNAIDPSLDLGANFAHMIGQSEQYKDVARMYFILHSDHESGNVSAHTTHLVHSALSDPYYAYSAGLNGLAGPLHGLANQEVLGWIMEFQKKLNGAQPTKENVTAALWDTLNAGQVVPGYGHAVLRKTDPRYMAQREFCLKTPGLKDDPLFKLVAMIFETAPGVLTEHGKTKNPWPNVDAQSGVIQWYYGLKEWDFYTVLFGVGRALGCMANITWDRGLGYAIERPKSVTTDMLEKWAAEGGRVVQTAAAPAPGTGAPAGA</sequence>
<keyword evidence="7" id="KW-1185">Reference proteome</keyword>
<gene>
    <name evidence="6" type="ORF">JFN93_09865</name>
</gene>
<evidence type="ECO:0000256" key="5">
    <source>
        <dbReference type="RuleBase" id="RU003406"/>
    </source>
</evidence>
<dbReference type="PANTHER" id="PTHR11739">
    <property type="entry name" value="CITRATE SYNTHASE"/>
    <property type="match status" value="1"/>
</dbReference>
<name>A0A8J7IQN9_9BACT</name>
<comment type="pathway">
    <text evidence="1">Carbohydrate metabolism; tricarboxylic acid cycle; isocitrate from oxaloacetate: step 1/2.</text>
</comment>
<comment type="caution">
    <text evidence="6">The sequence shown here is derived from an EMBL/GenBank/DDBJ whole genome shotgun (WGS) entry which is preliminary data.</text>
</comment>
<comment type="similarity">
    <text evidence="2 5">Belongs to the citrate synthase family.</text>
</comment>
<dbReference type="PANTHER" id="PTHR11739:SF4">
    <property type="entry name" value="CITRATE SYNTHASE, PEROXISOMAL"/>
    <property type="match status" value="1"/>
</dbReference>
<dbReference type="PROSITE" id="PS00480">
    <property type="entry name" value="CITRATE_SYNTHASE"/>
    <property type="match status" value="1"/>
</dbReference>
<evidence type="ECO:0000313" key="7">
    <source>
        <dbReference type="Proteomes" id="UP000636888"/>
    </source>
</evidence>
<dbReference type="GO" id="GO:0036440">
    <property type="term" value="F:citrate synthase activity"/>
    <property type="evidence" value="ECO:0007669"/>
    <property type="project" value="UniProtKB-EC"/>
</dbReference>
<accession>A0A8J7IQN9</accession>
<dbReference type="EMBL" id="JAEMHM010000007">
    <property type="protein sequence ID" value="MBJ6725014.1"/>
    <property type="molecule type" value="Genomic_DNA"/>
</dbReference>
<dbReference type="UniPathway" id="UPA00223">
    <property type="reaction ID" value="UER00717"/>
</dbReference>
<dbReference type="Pfam" id="PF00285">
    <property type="entry name" value="Citrate_synt"/>
    <property type="match status" value="1"/>
</dbReference>
<dbReference type="InterPro" id="IPR002020">
    <property type="entry name" value="Citrate_synthase"/>
</dbReference>
<dbReference type="InterPro" id="IPR036969">
    <property type="entry name" value="Citrate_synthase_sf"/>
</dbReference>
<dbReference type="GO" id="GO:0006099">
    <property type="term" value="P:tricarboxylic acid cycle"/>
    <property type="evidence" value="ECO:0007669"/>
    <property type="project" value="UniProtKB-UniPathway"/>
</dbReference>
<dbReference type="Gene3D" id="1.10.580.10">
    <property type="entry name" value="Citrate Synthase, domain 1"/>
    <property type="match status" value="1"/>
</dbReference>
<dbReference type="AlphaFoldDB" id="A0A8J7IQN9"/>
<keyword evidence="6" id="KW-0012">Acyltransferase</keyword>
<dbReference type="NCBIfam" id="NF007128">
    <property type="entry name" value="PRK09569.1"/>
    <property type="match status" value="1"/>
</dbReference>
<evidence type="ECO:0000256" key="3">
    <source>
        <dbReference type="ARBA" id="ARBA00012972"/>
    </source>
</evidence>